<evidence type="ECO:0000313" key="1">
    <source>
        <dbReference type="EMBL" id="KAG8536088.1"/>
    </source>
</evidence>
<proteinExistence type="predicted"/>
<reference evidence="1" key="1">
    <citation type="thesis" date="2020" institute="ProQuest LLC" country="789 East Eisenhower Parkway, Ann Arbor, MI, USA">
        <title>Comparative Genomics and Chromosome Evolution.</title>
        <authorList>
            <person name="Mudd A.B."/>
        </authorList>
    </citation>
    <scope>NUCLEOTIDE SEQUENCE</scope>
    <source>
        <strain evidence="1">237g6f4</strain>
        <tissue evidence="1">Blood</tissue>
    </source>
</reference>
<sequence length="83" mass="8657">MDSPAALALAGSRCVTRPLTNHSGERLRPAWGLIEVGLSIIRHLGTPESCSIAAIFVLQSLENVTLVTSTLQSCSKTKGVPGA</sequence>
<accession>A0AAV6YIZ0</accession>
<dbReference type="EMBL" id="WNYA01050581">
    <property type="protein sequence ID" value="KAG8536088.1"/>
    <property type="molecule type" value="Genomic_DNA"/>
</dbReference>
<organism evidence="1 2">
    <name type="scientific">Engystomops pustulosus</name>
    <name type="common">Tungara frog</name>
    <name type="synonym">Physalaemus pustulosus</name>
    <dbReference type="NCBI Taxonomy" id="76066"/>
    <lineage>
        <taxon>Eukaryota</taxon>
        <taxon>Metazoa</taxon>
        <taxon>Chordata</taxon>
        <taxon>Craniata</taxon>
        <taxon>Vertebrata</taxon>
        <taxon>Euteleostomi</taxon>
        <taxon>Amphibia</taxon>
        <taxon>Batrachia</taxon>
        <taxon>Anura</taxon>
        <taxon>Neobatrachia</taxon>
        <taxon>Hyloidea</taxon>
        <taxon>Leptodactylidae</taxon>
        <taxon>Leiuperinae</taxon>
        <taxon>Engystomops</taxon>
    </lineage>
</organism>
<comment type="caution">
    <text evidence="1">The sequence shown here is derived from an EMBL/GenBank/DDBJ whole genome shotgun (WGS) entry which is preliminary data.</text>
</comment>
<evidence type="ECO:0000313" key="2">
    <source>
        <dbReference type="Proteomes" id="UP000824782"/>
    </source>
</evidence>
<dbReference type="Proteomes" id="UP000824782">
    <property type="component" value="Unassembled WGS sequence"/>
</dbReference>
<protein>
    <submittedName>
        <fullName evidence="1">Uncharacterized protein</fullName>
    </submittedName>
</protein>
<gene>
    <name evidence="1" type="ORF">GDO81_027132</name>
</gene>
<name>A0AAV6YIZ0_ENGPU</name>
<dbReference type="AlphaFoldDB" id="A0AAV6YIZ0"/>
<keyword evidence="2" id="KW-1185">Reference proteome</keyword>